<evidence type="ECO:0000256" key="1">
    <source>
        <dbReference type="SAM" id="Phobius"/>
    </source>
</evidence>
<feature type="transmembrane region" description="Helical" evidence="1">
    <location>
        <begin position="16"/>
        <end position="33"/>
    </location>
</feature>
<feature type="transmembrane region" description="Helical" evidence="1">
    <location>
        <begin position="179"/>
        <end position="196"/>
    </location>
</feature>
<sequence>MSYYEFSVFLAENVDTYSKCLLFSVLIYSVILYRHSLSIFEPLTFVFLGSMFGFSVILLLHQTDQISQYYFFQYLFSQIAFFIGFLCFKVTKNNIIQRDANSETPSGNQLFYWYLIISSCFIIMNLVIYKVSGIPLFSEYRLAVGTGGGLGLLKRVLRIVTPASCYLSFYFLFSSKQRYRFCAIIVLLFHCIVTILSGSKSAFFSILQLFFLYCILNRNTSGRVLAIFKKYQVYIILIAVFMSILTIIIQGNMAFRESFAALLFRFVSFGDTYYMAYPSALIEYLSKADFITVFFGDLLRTIRIFTEDMAPPGIGFELYNLANKSVDAFAGPNPRHNIYGYVNFGFWGGILFSLGCGLILSFTRRSLFSTNLNITHDRKILILLCYLSVVSVETDPPSTIMYLNNIILIYPILLLINNLLTCLSKKRI</sequence>
<dbReference type="Proteomes" id="UP000297861">
    <property type="component" value="Unassembled WGS sequence"/>
</dbReference>
<protein>
    <submittedName>
        <fullName evidence="2">Oligosaccharide repeat unit polymerase</fullName>
    </submittedName>
</protein>
<feature type="transmembrane region" description="Helical" evidence="1">
    <location>
        <begin position="111"/>
        <end position="132"/>
    </location>
</feature>
<feature type="transmembrane region" description="Helical" evidence="1">
    <location>
        <begin position="69"/>
        <end position="90"/>
    </location>
</feature>
<comment type="caution">
    <text evidence="2">The sequence shown here is derived from an EMBL/GenBank/DDBJ whole genome shotgun (WGS) entry which is preliminary data.</text>
</comment>
<dbReference type="OrthoDB" id="928337at2"/>
<feature type="transmembrane region" description="Helical" evidence="1">
    <location>
        <begin position="152"/>
        <end position="172"/>
    </location>
</feature>
<feature type="transmembrane region" description="Helical" evidence="1">
    <location>
        <begin position="402"/>
        <end position="423"/>
    </location>
</feature>
<proteinExistence type="predicted"/>
<feature type="transmembrane region" description="Helical" evidence="1">
    <location>
        <begin position="202"/>
        <end position="219"/>
    </location>
</feature>
<feature type="transmembrane region" description="Helical" evidence="1">
    <location>
        <begin position="338"/>
        <end position="360"/>
    </location>
</feature>
<name>A0A4Y8KW94_9BACT</name>
<feature type="transmembrane region" description="Helical" evidence="1">
    <location>
        <begin position="45"/>
        <end position="63"/>
    </location>
</feature>
<dbReference type="EMBL" id="SOML01000013">
    <property type="protein sequence ID" value="TFD93177.1"/>
    <property type="molecule type" value="Genomic_DNA"/>
</dbReference>
<keyword evidence="3" id="KW-1185">Reference proteome</keyword>
<keyword evidence="1" id="KW-0812">Transmembrane</keyword>
<dbReference type="AlphaFoldDB" id="A0A4Y8KW94"/>
<keyword evidence="1" id="KW-1133">Transmembrane helix</keyword>
<gene>
    <name evidence="2" type="ORF">E2605_16985</name>
</gene>
<accession>A0A4Y8KW94</accession>
<evidence type="ECO:0000313" key="3">
    <source>
        <dbReference type="Proteomes" id="UP000297861"/>
    </source>
</evidence>
<keyword evidence="1" id="KW-0472">Membrane</keyword>
<organism evidence="2 3">
    <name type="scientific">Dysgonomonas capnocytophagoides</name>
    <dbReference type="NCBI Taxonomy" id="45254"/>
    <lineage>
        <taxon>Bacteria</taxon>
        <taxon>Pseudomonadati</taxon>
        <taxon>Bacteroidota</taxon>
        <taxon>Bacteroidia</taxon>
        <taxon>Bacteroidales</taxon>
        <taxon>Dysgonomonadaceae</taxon>
        <taxon>Dysgonomonas</taxon>
    </lineage>
</organism>
<evidence type="ECO:0000313" key="2">
    <source>
        <dbReference type="EMBL" id="TFD93177.1"/>
    </source>
</evidence>
<reference evidence="2 3" key="1">
    <citation type="submission" date="2019-03" db="EMBL/GenBank/DDBJ databases">
        <title>San Antonio Military Medical Center submission to MRSN (WRAIR), pending publication.</title>
        <authorList>
            <person name="Blyth D.M."/>
            <person name="Mccarthy S.L."/>
            <person name="Schall S.E."/>
            <person name="Stam J.A."/>
            <person name="Ong A.C."/>
            <person name="Mcgann P.T."/>
        </authorList>
    </citation>
    <scope>NUCLEOTIDE SEQUENCE [LARGE SCALE GENOMIC DNA]</scope>
    <source>
        <strain evidence="2 3">MRSN571793</strain>
    </source>
</reference>
<dbReference type="RefSeq" id="WP_134437319.1">
    <property type="nucleotide sequence ID" value="NZ_SOML01000013.1"/>
</dbReference>
<feature type="transmembrane region" description="Helical" evidence="1">
    <location>
        <begin position="231"/>
        <end position="249"/>
    </location>
</feature>